<sequence length="54" mass="6296">MIALQAITHILSLRLPADESTHAFNTCSSRRVVRSHFQRPVQQRTQRRRSGRQP</sequence>
<dbReference type="KEGG" id="pst:PSPTO_2219"/>
<accession>Q883X8</accession>
<evidence type="ECO:0000313" key="2">
    <source>
        <dbReference type="EMBL" id="AAO55735.1"/>
    </source>
</evidence>
<dbReference type="EMBL" id="AE016853">
    <property type="protein sequence ID" value="AAO55735.1"/>
    <property type="molecule type" value="Genomic_DNA"/>
</dbReference>
<dbReference type="AlphaFoldDB" id="Q883X8"/>
<feature type="region of interest" description="Disordered" evidence="1">
    <location>
        <begin position="33"/>
        <end position="54"/>
    </location>
</feature>
<organism evidence="2 3">
    <name type="scientific">Pseudomonas syringae pv. tomato (strain ATCC BAA-871 / DC3000)</name>
    <dbReference type="NCBI Taxonomy" id="223283"/>
    <lineage>
        <taxon>Bacteria</taxon>
        <taxon>Pseudomonadati</taxon>
        <taxon>Pseudomonadota</taxon>
        <taxon>Gammaproteobacteria</taxon>
        <taxon>Pseudomonadales</taxon>
        <taxon>Pseudomonadaceae</taxon>
        <taxon>Pseudomonas</taxon>
    </lineage>
</organism>
<keyword evidence="3" id="KW-1185">Reference proteome</keyword>
<name>Q883X8_PSESM</name>
<evidence type="ECO:0000313" key="3">
    <source>
        <dbReference type="Proteomes" id="UP000002515"/>
    </source>
</evidence>
<dbReference type="STRING" id="223283.PSPTO_2219"/>
<gene>
    <name evidence="2" type="ordered locus">PSPTO_2219</name>
</gene>
<protein>
    <submittedName>
        <fullName evidence="2">Uncharacterized protein</fullName>
    </submittedName>
</protein>
<feature type="compositionally biased region" description="Basic residues" evidence="1">
    <location>
        <begin position="45"/>
        <end position="54"/>
    </location>
</feature>
<dbReference type="Proteomes" id="UP000002515">
    <property type="component" value="Chromosome"/>
</dbReference>
<proteinExistence type="predicted"/>
<reference evidence="2 3" key="1">
    <citation type="journal article" date="2003" name="Proc. Natl. Acad. Sci. U.S.A.">
        <title>The complete genome sequence of the Arabidopsis and tomato pathogen Pseudomonas syringae pv. tomato DC3000.</title>
        <authorList>
            <person name="Buell C.R."/>
            <person name="Joardar V."/>
            <person name="Lindeberg M."/>
            <person name="Selengut J."/>
            <person name="Paulsen I.T."/>
            <person name="Gwinn M.L."/>
            <person name="Dodson R.J."/>
            <person name="Deboy R.T."/>
            <person name="Durkin A.S."/>
            <person name="Kolonay J.F."/>
            <person name="Madupu R."/>
            <person name="Daugherty S."/>
            <person name="Brinkac L."/>
            <person name="Beanan M.J."/>
            <person name="Haft D.H."/>
            <person name="Nelson W.C."/>
            <person name="Davidsen T."/>
            <person name="Zafar N."/>
            <person name="Zhou L."/>
            <person name="Liu J."/>
            <person name="Yuan Q."/>
            <person name="Khouri H."/>
            <person name="Fedorova N."/>
            <person name="Tran B."/>
            <person name="Russell D."/>
            <person name="Berry K."/>
            <person name="Utterback T."/>
            <person name="Van Aken S.E."/>
            <person name="Feldblyum T.V."/>
            <person name="D'Ascenzo M."/>
            <person name="Deng W.L."/>
            <person name="Ramos A.R."/>
            <person name="Alfano J.R."/>
            <person name="Cartinhour S."/>
            <person name="Chatterjee A.K."/>
            <person name="Delaney T.P."/>
            <person name="Lazarowitz S.G."/>
            <person name="Martin G.B."/>
            <person name="Schneider D.J."/>
            <person name="Tang X."/>
            <person name="Bender C.L."/>
            <person name="White O."/>
            <person name="Fraser C.M."/>
            <person name="Collmer A."/>
        </authorList>
    </citation>
    <scope>NUCLEOTIDE SEQUENCE [LARGE SCALE GENOMIC DNA]</scope>
    <source>
        <strain evidence="3">ATCC BAA-871 / DC3000</strain>
    </source>
</reference>
<evidence type="ECO:0000256" key="1">
    <source>
        <dbReference type="SAM" id="MobiDB-lite"/>
    </source>
</evidence>
<dbReference type="HOGENOM" id="CLU_3047098_0_0_6"/>